<comment type="similarity">
    <text evidence="10">Belongs to the ApbE family.</text>
</comment>
<dbReference type="OrthoDB" id="9778595at2"/>
<reference evidence="12 13" key="1">
    <citation type="journal article" date="2017" name="Genome Announc.">
        <title>Complete Genome Sequences of Two Acetylene-Fermenting Pelobacter acetylenicus Strains.</title>
        <authorList>
            <person name="Sutton J.M."/>
            <person name="Baesman S.M."/>
            <person name="Fierst J.L."/>
            <person name="Poret-Peterson A.T."/>
            <person name="Oremland R.S."/>
            <person name="Dunlap D.S."/>
            <person name="Akob D.M."/>
        </authorList>
    </citation>
    <scope>NUCLEOTIDE SEQUENCE [LARGE SCALE GENOMIC DNA]</scope>
    <source>
        <strain evidence="12 13">DSM 3247</strain>
    </source>
</reference>
<dbReference type="Gene3D" id="3.10.520.10">
    <property type="entry name" value="ApbE-like domains"/>
    <property type="match status" value="1"/>
</dbReference>
<evidence type="ECO:0000256" key="9">
    <source>
        <dbReference type="ARBA" id="ARBA00048540"/>
    </source>
</evidence>
<comment type="catalytic activity">
    <reaction evidence="9 10">
        <text>L-threonyl-[protein] + FAD = FMN-L-threonyl-[protein] + AMP + H(+)</text>
        <dbReference type="Rhea" id="RHEA:36847"/>
        <dbReference type="Rhea" id="RHEA-COMP:11060"/>
        <dbReference type="Rhea" id="RHEA-COMP:11061"/>
        <dbReference type="ChEBI" id="CHEBI:15378"/>
        <dbReference type="ChEBI" id="CHEBI:30013"/>
        <dbReference type="ChEBI" id="CHEBI:57692"/>
        <dbReference type="ChEBI" id="CHEBI:74257"/>
        <dbReference type="ChEBI" id="CHEBI:456215"/>
        <dbReference type="EC" id="2.7.1.180"/>
    </reaction>
</comment>
<dbReference type="GO" id="GO:0046872">
    <property type="term" value="F:metal ion binding"/>
    <property type="evidence" value="ECO:0007669"/>
    <property type="project" value="UniProtKB-UniRule"/>
</dbReference>
<dbReference type="SUPFAM" id="SSF143631">
    <property type="entry name" value="ApbE-like"/>
    <property type="match status" value="1"/>
</dbReference>
<feature type="binding site" evidence="11">
    <location>
        <position position="284"/>
    </location>
    <ligand>
        <name>Mg(2+)</name>
        <dbReference type="ChEBI" id="CHEBI:18420"/>
    </ligand>
</feature>
<evidence type="ECO:0000256" key="3">
    <source>
        <dbReference type="ARBA" id="ARBA00022630"/>
    </source>
</evidence>
<evidence type="ECO:0000256" key="6">
    <source>
        <dbReference type="ARBA" id="ARBA00022827"/>
    </source>
</evidence>
<evidence type="ECO:0000256" key="8">
    <source>
        <dbReference type="ARBA" id="ARBA00031306"/>
    </source>
</evidence>
<gene>
    <name evidence="12" type="ORF">A7E75_06420</name>
</gene>
<evidence type="ECO:0000256" key="10">
    <source>
        <dbReference type="PIRNR" id="PIRNR006268"/>
    </source>
</evidence>
<dbReference type="RefSeq" id="WP_072286543.1">
    <property type="nucleotide sequence ID" value="NZ_CP015455.1"/>
</dbReference>
<keyword evidence="3 10" id="KW-0285">Flavoprotein</keyword>
<dbReference type="PIRSF" id="PIRSF006268">
    <property type="entry name" value="ApbE"/>
    <property type="match status" value="1"/>
</dbReference>
<name>A0A1L3GFH4_SYNAC</name>
<feature type="binding site" evidence="11">
    <location>
        <position position="173"/>
    </location>
    <ligand>
        <name>Mg(2+)</name>
        <dbReference type="ChEBI" id="CHEBI:18420"/>
    </ligand>
</feature>
<keyword evidence="7 10" id="KW-0460">Magnesium</keyword>
<dbReference type="Pfam" id="PF02424">
    <property type="entry name" value="ApbE"/>
    <property type="match status" value="1"/>
</dbReference>
<dbReference type="EMBL" id="CP015518">
    <property type="protein sequence ID" value="APG24701.1"/>
    <property type="molecule type" value="Genomic_DNA"/>
</dbReference>
<evidence type="ECO:0000313" key="12">
    <source>
        <dbReference type="EMBL" id="APG24701.1"/>
    </source>
</evidence>
<dbReference type="InterPro" id="IPR024932">
    <property type="entry name" value="ApbE"/>
</dbReference>
<dbReference type="GO" id="GO:0016740">
    <property type="term" value="F:transferase activity"/>
    <property type="evidence" value="ECO:0007669"/>
    <property type="project" value="UniProtKB-UniRule"/>
</dbReference>
<organism evidence="12 13">
    <name type="scientific">Syntrophotalea acetylenica</name>
    <name type="common">Pelobacter acetylenicus</name>
    <dbReference type="NCBI Taxonomy" id="29542"/>
    <lineage>
        <taxon>Bacteria</taxon>
        <taxon>Pseudomonadati</taxon>
        <taxon>Thermodesulfobacteriota</taxon>
        <taxon>Desulfuromonadia</taxon>
        <taxon>Desulfuromonadales</taxon>
        <taxon>Syntrophotaleaceae</taxon>
        <taxon>Syntrophotalea</taxon>
    </lineage>
</organism>
<proteinExistence type="inferred from homology"/>
<accession>A0A1L3GFH4</accession>
<feature type="binding site" evidence="11">
    <location>
        <position position="288"/>
    </location>
    <ligand>
        <name>Mg(2+)</name>
        <dbReference type="ChEBI" id="CHEBI:18420"/>
    </ligand>
</feature>
<protein>
    <recommendedName>
        <fullName evidence="2 10">FAD:protein FMN transferase</fullName>
        <ecNumber evidence="1 10">2.7.1.180</ecNumber>
    </recommendedName>
    <alternativeName>
        <fullName evidence="8 10">Flavin transferase</fullName>
    </alternativeName>
</protein>
<keyword evidence="13" id="KW-1185">Reference proteome</keyword>
<sequence length="332" mass="36024">MSPWRLLVIGVLWIGVAAAFWHVVQNREQHPLSRTRLLLGTVVEITIYDERPQRFADSVDAAFQEMARIESLTSFHQPQSDVTRLSSTTGTFAAAPEVLEILKQGLKISRASDGAFDMTLGRLKALWGFGSPHPRRPAPEDIREALQGSGSEALSIEQGRVLKHTNARIDLGGIAKGYIIDRAAALLQRAGVRCAAINAGGDLRLIGRRAVPWRIAIRHPRHSDALLATLVLAEPLAVVTSGDYERFFEQGGVRYHHLFDPATGMPANRCRSVTVVSPEAALADALATAVFVMGPDAGLALLERYSRTGGLVVDAAGVVHVSRGLRSQVVWP</sequence>
<evidence type="ECO:0000256" key="4">
    <source>
        <dbReference type="ARBA" id="ARBA00022679"/>
    </source>
</evidence>
<dbReference type="InterPro" id="IPR003374">
    <property type="entry name" value="ApbE-like_sf"/>
</dbReference>
<dbReference type="PANTHER" id="PTHR30040">
    <property type="entry name" value="THIAMINE BIOSYNTHESIS LIPOPROTEIN APBE"/>
    <property type="match status" value="1"/>
</dbReference>
<dbReference type="PANTHER" id="PTHR30040:SF2">
    <property type="entry name" value="FAD:PROTEIN FMN TRANSFERASE"/>
    <property type="match status" value="1"/>
</dbReference>
<comment type="cofactor">
    <cofactor evidence="11">
        <name>Mg(2+)</name>
        <dbReference type="ChEBI" id="CHEBI:18420"/>
    </cofactor>
    <cofactor evidence="11">
        <name>Mn(2+)</name>
        <dbReference type="ChEBI" id="CHEBI:29035"/>
    </cofactor>
    <text evidence="11">Magnesium. Can also use manganese.</text>
</comment>
<evidence type="ECO:0000256" key="1">
    <source>
        <dbReference type="ARBA" id="ARBA00011955"/>
    </source>
</evidence>
<dbReference type="EC" id="2.7.1.180" evidence="1 10"/>
<keyword evidence="5 10" id="KW-0479">Metal-binding</keyword>
<dbReference type="AlphaFoldDB" id="A0A1L3GFH4"/>
<evidence type="ECO:0000256" key="5">
    <source>
        <dbReference type="ARBA" id="ARBA00022723"/>
    </source>
</evidence>
<evidence type="ECO:0000256" key="7">
    <source>
        <dbReference type="ARBA" id="ARBA00022842"/>
    </source>
</evidence>
<keyword evidence="4 10" id="KW-0808">Transferase</keyword>
<evidence type="ECO:0000256" key="2">
    <source>
        <dbReference type="ARBA" id="ARBA00016337"/>
    </source>
</evidence>
<dbReference type="KEGG" id="pace:A6070_00355"/>
<dbReference type="STRING" id="29542.A6070_00355"/>
<evidence type="ECO:0000313" key="13">
    <source>
        <dbReference type="Proteomes" id="UP000182264"/>
    </source>
</evidence>
<dbReference type="Proteomes" id="UP000182264">
    <property type="component" value="Chromosome"/>
</dbReference>
<keyword evidence="6 10" id="KW-0274">FAD</keyword>
<evidence type="ECO:0000256" key="11">
    <source>
        <dbReference type="PIRSR" id="PIRSR006268-2"/>
    </source>
</evidence>